<evidence type="ECO:0000259" key="1">
    <source>
        <dbReference type="Pfam" id="PF20434"/>
    </source>
</evidence>
<dbReference type="Gene3D" id="3.40.50.1820">
    <property type="entry name" value="alpha/beta hydrolase"/>
    <property type="match status" value="1"/>
</dbReference>
<evidence type="ECO:0000313" key="3">
    <source>
        <dbReference type="Proteomes" id="UP001324270"/>
    </source>
</evidence>
<proteinExistence type="predicted"/>
<dbReference type="InterPro" id="IPR049492">
    <property type="entry name" value="BD-FAE-like_dom"/>
</dbReference>
<accession>A0ABU5Y693</accession>
<dbReference type="SUPFAM" id="SSF53474">
    <property type="entry name" value="alpha/beta-Hydrolases"/>
    <property type="match status" value="1"/>
</dbReference>
<dbReference type="Pfam" id="PF20434">
    <property type="entry name" value="BD-FAE"/>
    <property type="match status" value="1"/>
</dbReference>
<name>A0ABU5Y693_9FLAO</name>
<dbReference type="NCBIfam" id="NF041556">
    <property type="entry name" value="tannase_B"/>
    <property type="match status" value="1"/>
</dbReference>
<keyword evidence="3" id="KW-1185">Reference proteome</keyword>
<gene>
    <name evidence="2" type="ORF">VJJ49_01300</name>
</gene>
<dbReference type="InterPro" id="IPR048124">
    <property type="entry name" value="Tannase_B"/>
</dbReference>
<dbReference type="RefSeq" id="WP_314818442.1">
    <property type="nucleotide sequence ID" value="NZ_CAUVLU010000040.1"/>
</dbReference>
<sequence length="496" mass="56170">MQKFIQLLITFIAINAIAQEQDPLKFKSYNYVTKVFTEAGKKYQVRAYEGIIYVSKPVEEKYHKMNIYIPEEYFKGGTINGFSESNAPIFFPNSVGGYMPAEPIKLEKTKNNKNQKNIVTFALSKGFIVASAGARGRTTPTGKAPAVIVDLKAAIRYLKYNDDQMPGDADKIISNGTSAGGAVSLLLGVSGRNWEYEDYLKEVGAAKASDGIYAVSAYCPITLLDIANNAYEWQFNKERNYKKISIEMLDYNVKRKLIEGKLSDEEQKISDELKQKFINNVNISVGIKKENEWLKLDEQGNGNFKEMIIKELIQSAKKAQKNGTNMSKYTFLTIKNNEIVDFDWDKYINYLGRAKTPPAFDALDLSSGENQLFGDPTTDKKHFTNYSYQNSTQKGELAPKKIVNLMAPLRFLNYPSEKAKYFRIRHGSKDADTSLAISFIVAETLKQYDLIVDYAIPWDIPHSGDYDLEELFDWAMDVVSKTPSKSEAREIRVITD</sequence>
<dbReference type="EMBL" id="JAYKBV010000002">
    <property type="protein sequence ID" value="MEB3039330.1"/>
    <property type="molecule type" value="Genomic_DNA"/>
</dbReference>
<dbReference type="InterPro" id="IPR029058">
    <property type="entry name" value="AB_hydrolase_fold"/>
</dbReference>
<dbReference type="Proteomes" id="UP001324270">
    <property type="component" value="Unassembled WGS sequence"/>
</dbReference>
<feature type="domain" description="BD-FAE-like" evidence="1">
    <location>
        <begin position="108"/>
        <end position="236"/>
    </location>
</feature>
<organism evidence="2 3">
    <name type="scientific">Capnocytophaga gingivalis</name>
    <dbReference type="NCBI Taxonomy" id="1017"/>
    <lineage>
        <taxon>Bacteria</taxon>
        <taxon>Pseudomonadati</taxon>
        <taxon>Bacteroidota</taxon>
        <taxon>Flavobacteriia</taxon>
        <taxon>Flavobacteriales</taxon>
        <taxon>Flavobacteriaceae</taxon>
        <taxon>Capnocytophaga</taxon>
    </lineage>
</organism>
<comment type="caution">
    <text evidence="2">The sequence shown here is derived from an EMBL/GenBank/DDBJ whole genome shotgun (WGS) entry which is preliminary data.</text>
</comment>
<evidence type="ECO:0000313" key="2">
    <source>
        <dbReference type="EMBL" id="MEB3039330.1"/>
    </source>
</evidence>
<reference evidence="2 3" key="1">
    <citation type="submission" date="2023-12" db="EMBL/GenBank/DDBJ databases">
        <title>Genomic sequences of Capnocytophaga and Parvimonas strains.</title>
        <authorList>
            <person name="Watt R.M."/>
            <person name="Wang M."/>
            <person name="Yang T."/>
            <person name="Tong W.M."/>
        </authorList>
    </citation>
    <scope>NUCLEOTIDE SEQUENCE [LARGE SCALE GENOMIC DNA]</scope>
    <source>
        <strain evidence="2 3">CCUG 13156</strain>
    </source>
</reference>
<protein>
    <submittedName>
        <fullName evidence="2">Subtype B tannase</fullName>
    </submittedName>
</protein>